<feature type="region of interest" description="Disordered" evidence="1">
    <location>
        <begin position="74"/>
        <end position="175"/>
    </location>
</feature>
<feature type="compositionally biased region" description="Polar residues" evidence="1">
    <location>
        <begin position="111"/>
        <end position="123"/>
    </location>
</feature>
<evidence type="ECO:0000313" key="3">
    <source>
        <dbReference type="Proteomes" id="UP000198372"/>
    </source>
</evidence>
<feature type="compositionally biased region" description="Polar residues" evidence="1">
    <location>
        <begin position="164"/>
        <end position="175"/>
    </location>
</feature>
<feature type="region of interest" description="Disordered" evidence="1">
    <location>
        <begin position="1"/>
        <end position="27"/>
    </location>
</feature>
<dbReference type="OrthoDB" id="3259825at2759"/>
<dbReference type="STRING" id="269621.A0A238FBJ4"/>
<feature type="compositionally biased region" description="Basic and acidic residues" evidence="1">
    <location>
        <begin position="1105"/>
        <end position="1115"/>
    </location>
</feature>
<sequence length="1202" mass="129343">MNRYSCKPSLLPTPDSRTVPTLSGGGRARSLTAPSFKFALGDDCLPSVSDFRASRILFEQPGFSSTFSFKFSDDADVEDSGPPRPTTSIGPKDSFQHHLATRHPNGHLRTCSDSPATSPNFRTSQERGDTFAWRRPVSPIYSDRRQTTSQRPTTVMDRARYETSPKTSSGSASVQGSLFNSRSLALDKTEDYINQIVRPDTAESPSKRPSFRQKSSDAMSIPPSTVPNFLGDTSLEAAFADTAWSFDLEALDIGTFLSVPTGLDEDKDQANGDGKSASAKSSYHEKIGAMSSKIAPSQSLEFDASSSKQGQWPTPQSQSIPAILDITAYRPTGVDEPVPNSVQEMEHLAVTLRPTSQHHPDEMLNITTTSTSPASTIADGAFDQIDVALDDIILIQNSLIRAASLRLRTETVDTDPLTENAALDAAANDFVYSASSEGPFNSAWDEISRSAATNNDTPEIVTEAVPNSLASISSSRAEPTMQTQPQLGVVVPPTASRSIFIENELSPGFCESNTLTMISCEPSDLNNSFRLATAAELVKEQPGPTGHSLESKHRNLSVAVPPRIIKYAVDHEDDEPNSDDDQPLAHRANPQIASAGGSVDKLTRNIQSGSNVRLGSSRESLLIQDVRHRATLATLALKQGQGREGHMSVRKTSISGPTLMPDPASISVVPIRNPDVALTQPFGPAKKTYKRSRSSSQPLKIRELGSRFKLILKKKSRDCVALLNGDEVTPFHEHEHDLYDAAEYHTDDEDDTSAPLVRAEHLDNGKDQPLQPRASFYAFKPASRSNRSLGNFIGGLGSQCKSEDSMRSFQGPTHLATIPGSPSCAVEAVQGTGTPQGPEPLGRAPISYDINSRRSHRHYGSGPYASSTMPVPANDDLTESSPSCARTRSEAPSSYGEEGSISGKQSTTPEIFHSGDDTDALYGPNAEDSVKGGSRDIESGAGGASPLGDWVDADYILGLLENEAAGSLLISRRDVSSEHPNSMATLVHASFFNAADVDTNSSDSATHAALSTRSSPSAVAPEDLPCFTVSGASVPTDDEVDAHGLPFATMVICENPSKDPRSHMSLAAPLTGVEYRNSGYADSFFDLYALRSADRATFSGGVNGDQRECDDKEQQSIEEESSDRANSVPDPSSPMVKNNRNSTFWKMVGDLRHSRQSIDSIDHHQFNFDSRPPSMLGSDAAESIMGADLENARLAFNESECT</sequence>
<gene>
    <name evidence="2" type="ORF">BQ2448_2294</name>
</gene>
<evidence type="ECO:0000256" key="1">
    <source>
        <dbReference type="SAM" id="MobiDB-lite"/>
    </source>
</evidence>
<feature type="region of interest" description="Disordered" evidence="1">
    <location>
        <begin position="196"/>
        <end position="222"/>
    </location>
</feature>
<dbReference type="Proteomes" id="UP000198372">
    <property type="component" value="Unassembled WGS sequence"/>
</dbReference>
<name>A0A238FBJ4_9BASI</name>
<reference evidence="3" key="1">
    <citation type="submission" date="2016-09" db="EMBL/GenBank/DDBJ databases">
        <authorList>
            <person name="Jeantristanb JTB J.-T."/>
            <person name="Ricardo R."/>
        </authorList>
    </citation>
    <scope>NUCLEOTIDE SEQUENCE [LARGE SCALE GENOMIC DNA]</scope>
</reference>
<feature type="region of interest" description="Disordered" evidence="1">
    <location>
        <begin position="1099"/>
        <end position="1140"/>
    </location>
</feature>
<dbReference type="AlphaFoldDB" id="A0A238FBJ4"/>
<proteinExistence type="predicted"/>
<organism evidence="2 3">
    <name type="scientific">Microbotryum intermedium</name>
    <dbReference type="NCBI Taxonomy" id="269621"/>
    <lineage>
        <taxon>Eukaryota</taxon>
        <taxon>Fungi</taxon>
        <taxon>Dikarya</taxon>
        <taxon>Basidiomycota</taxon>
        <taxon>Pucciniomycotina</taxon>
        <taxon>Microbotryomycetes</taxon>
        <taxon>Microbotryales</taxon>
        <taxon>Microbotryaceae</taxon>
        <taxon>Microbotryum</taxon>
    </lineage>
</organism>
<keyword evidence="3" id="KW-1185">Reference proteome</keyword>
<protein>
    <submittedName>
        <fullName evidence="2">BQ2448_2294 protein</fullName>
    </submittedName>
</protein>
<accession>A0A238FBJ4</accession>
<evidence type="ECO:0000313" key="2">
    <source>
        <dbReference type="EMBL" id="SCV69274.1"/>
    </source>
</evidence>
<feature type="region of interest" description="Disordered" evidence="1">
    <location>
        <begin position="298"/>
        <end position="317"/>
    </location>
</feature>
<feature type="compositionally biased region" description="Polar residues" evidence="1">
    <location>
        <begin position="879"/>
        <end position="892"/>
    </location>
</feature>
<feature type="region of interest" description="Disordered" evidence="1">
    <location>
        <begin position="826"/>
        <end position="944"/>
    </location>
</feature>
<feature type="compositionally biased region" description="Polar residues" evidence="1">
    <location>
        <begin position="212"/>
        <end position="222"/>
    </location>
</feature>
<feature type="compositionally biased region" description="Basic and acidic residues" evidence="1">
    <location>
        <begin position="928"/>
        <end position="938"/>
    </location>
</feature>
<feature type="region of interest" description="Disordered" evidence="1">
    <location>
        <begin position="261"/>
        <end position="282"/>
    </location>
</feature>
<dbReference type="EMBL" id="FMSP01000004">
    <property type="protein sequence ID" value="SCV69274.1"/>
    <property type="molecule type" value="Genomic_DNA"/>
</dbReference>